<dbReference type="SUPFAM" id="SSF63380">
    <property type="entry name" value="Riboflavin synthase domain-like"/>
    <property type="match status" value="1"/>
</dbReference>
<dbReference type="InterPro" id="IPR023173">
    <property type="entry name" value="NADPH_Cyt_P450_Rdtase_alpha"/>
</dbReference>
<dbReference type="Gene3D" id="1.20.990.10">
    <property type="entry name" value="NADPH-cytochrome p450 Reductase, Chain A, domain 3"/>
    <property type="match status" value="1"/>
</dbReference>
<evidence type="ECO:0000259" key="14">
    <source>
        <dbReference type="PROSITE" id="PS51656"/>
    </source>
</evidence>
<keyword evidence="11" id="KW-0028">Amino-acid biosynthesis</keyword>
<protein>
    <submittedName>
        <fullName evidence="15">Sulfite reductase (NADPH) flavoprotein alpha-component</fullName>
        <ecNumber evidence="15">1.8.1.2</ecNumber>
    </submittedName>
</protein>
<dbReference type="Proteomes" id="UP001237448">
    <property type="component" value="Unassembled WGS sequence"/>
</dbReference>
<name>A0ABU0FL41_9HYPH</name>
<evidence type="ECO:0000313" key="15">
    <source>
        <dbReference type="EMBL" id="MDQ0395320.1"/>
    </source>
</evidence>
<dbReference type="PANTHER" id="PTHR19384">
    <property type="entry name" value="NITRIC OXIDE SYNTHASE-RELATED"/>
    <property type="match status" value="1"/>
</dbReference>
<keyword evidence="5" id="KW-0288">FMN</keyword>
<keyword evidence="9" id="KW-0408">Iron</keyword>
<dbReference type="GO" id="GO:0004783">
    <property type="term" value="F:sulfite reductase (NADPH) activity"/>
    <property type="evidence" value="ECO:0007669"/>
    <property type="project" value="UniProtKB-EC"/>
</dbReference>
<reference evidence="15 16" key="1">
    <citation type="submission" date="2023-07" db="EMBL/GenBank/DDBJ databases">
        <title>Genomic Encyclopedia of Type Strains, Phase IV (KMG-IV): sequencing the most valuable type-strain genomes for metagenomic binning, comparative biology and taxonomic classification.</title>
        <authorList>
            <person name="Goeker M."/>
        </authorList>
    </citation>
    <scope>NUCLEOTIDE SEQUENCE [LARGE SCALE GENOMIC DNA]</scope>
    <source>
        <strain evidence="15 16">DSM 5896</strain>
    </source>
</reference>
<dbReference type="InterPro" id="IPR001433">
    <property type="entry name" value="OxRdtase_FAD/NAD-bd"/>
</dbReference>
<dbReference type="Pfam" id="PF00175">
    <property type="entry name" value="NAD_binding_1"/>
    <property type="match status" value="1"/>
</dbReference>
<gene>
    <name evidence="15" type="ORF">J3R73_005112</name>
</gene>
<evidence type="ECO:0000256" key="9">
    <source>
        <dbReference type="ARBA" id="ARBA00023004"/>
    </source>
</evidence>
<organism evidence="15 16">
    <name type="scientific">Labrys monachus</name>
    <dbReference type="NCBI Taxonomy" id="217067"/>
    <lineage>
        <taxon>Bacteria</taxon>
        <taxon>Pseudomonadati</taxon>
        <taxon>Pseudomonadota</taxon>
        <taxon>Alphaproteobacteria</taxon>
        <taxon>Hyphomicrobiales</taxon>
        <taxon>Xanthobacteraceae</taxon>
        <taxon>Labrys</taxon>
    </lineage>
</organism>
<feature type="compositionally biased region" description="Low complexity" evidence="12">
    <location>
        <begin position="161"/>
        <end position="170"/>
    </location>
</feature>
<feature type="domain" description="FAD-binding FR-type" evidence="13">
    <location>
        <begin position="178"/>
        <end position="391"/>
    </location>
</feature>
<dbReference type="EMBL" id="JAUSVK010000001">
    <property type="protein sequence ID" value="MDQ0395320.1"/>
    <property type="molecule type" value="Genomic_DNA"/>
</dbReference>
<dbReference type="PROSITE" id="PS51656">
    <property type="entry name" value="4FE4S"/>
    <property type="match status" value="1"/>
</dbReference>
<dbReference type="InterPro" id="IPR017927">
    <property type="entry name" value="FAD-bd_FR_type"/>
</dbReference>
<dbReference type="PROSITE" id="PS51384">
    <property type="entry name" value="FAD_FR"/>
    <property type="match status" value="1"/>
</dbReference>
<evidence type="ECO:0000256" key="1">
    <source>
        <dbReference type="ARBA" id="ARBA00001917"/>
    </source>
</evidence>
<evidence type="ECO:0000259" key="13">
    <source>
        <dbReference type="PROSITE" id="PS51384"/>
    </source>
</evidence>
<dbReference type="PRINTS" id="PR00371">
    <property type="entry name" value="FPNCR"/>
</dbReference>
<evidence type="ECO:0000256" key="3">
    <source>
        <dbReference type="ARBA" id="ARBA00022485"/>
    </source>
</evidence>
<comment type="caution">
    <text evidence="15">The sequence shown here is derived from an EMBL/GenBank/DDBJ whole genome shotgun (WGS) entry which is preliminary data.</text>
</comment>
<keyword evidence="16" id="KW-1185">Reference proteome</keyword>
<accession>A0ABU0FL41</accession>
<dbReference type="CDD" id="cd06199">
    <property type="entry name" value="SiR"/>
    <property type="match status" value="1"/>
</dbReference>
<dbReference type="NCBIfam" id="NF004859">
    <property type="entry name" value="PRK06214.1"/>
    <property type="match status" value="1"/>
</dbReference>
<evidence type="ECO:0000256" key="4">
    <source>
        <dbReference type="ARBA" id="ARBA00022630"/>
    </source>
</evidence>
<dbReference type="Pfam" id="PF00667">
    <property type="entry name" value="FAD_binding_1"/>
    <property type="match status" value="2"/>
</dbReference>
<keyword evidence="8 15" id="KW-0560">Oxidoreductase</keyword>
<dbReference type="InterPro" id="IPR007202">
    <property type="entry name" value="4Fe-4S_dom"/>
</dbReference>
<dbReference type="InterPro" id="IPR003097">
    <property type="entry name" value="CysJ-like_FAD-binding"/>
</dbReference>
<comment type="cofactor">
    <cofactor evidence="1">
        <name>FMN</name>
        <dbReference type="ChEBI" id="CHEBI:58210"/>
    </cofactor>
</comment>
<dbReference type="Gene3D" id="1.10.15.40">
    <property type="entry name" value="Electron transport complex subunit B, putative Fe-S cluster"/>
    <property type="match status" value="1"/>
</dbReference>
<evidence type="ECO:0000256" key="11">
    <source>
        <dbReference type="ARBA" id="ARBA00023192"/>
    </source>
</evidence>
<dbReference type="Gene3D" id="2.40.30.10">
    <property type="entry name" value="Translation factors"/>
    <property type="match status" value="1"/>
</dbReference>
<evidence type="ECO:0000256" key="2">
    <source>
        <dbReference type="ARBA" id="ARBA00001974"/>
    </source>
</evidence>
<evidence type="ECO:0000313" key="16">
    <source>
        <dbReference type="Proteomes" id="UP001237448"/>
    </source>
</evidence>
<evidence type="ECO:0000256" key="8">
    <source>
        <dbReference type="ARBA" id="ARBA00023002"/>
    </source>
</evidence>
<keyword evidence="6" id="KW-0479">Metal-binding</keyword>
<evidence type="ECO:0000256" key="10">
    <source>
        <dbReference type="ARBA" id="ARBA00023014"/>
    </source>
</evidence>
<dbReference type="EC" id="1.8.1.2" evidence="15"/>
<dbReference type="InterPro" id="IPR017938">
    <property type="entry name" value="Riboflavin_synthase-like_b-brl"/>
</dbReference>
<feature type="region of interest" description="Disordered" evidence="12">
    <location>
        <begin position="148"/>
        <end position="179"/>
    </location>
</feature>
<feature type="domain" description="4Fe-4S" evidence="14">
    <location>
        <begin position="84"/>
        <end position="143"/>
    </location>
</feature>
<keyword evidence="11" id="KW-0198">Cysteine biosynthesis</keyword>
<evidence type="ECO:0000256" key="7">
    <source>
        <dbReference type="ARBA" id="ARBA00022827"/>
    </source>
</evidence>
<keyword evidence="7" id="KW-0274">FAD</keyword>
<dbReference type="InterPro" id="IPR001709">
    <property type="entry name" value="Flavoprot_Pyr_Nucl_cyt_Rdtase"/>
</dbReference>
<proteinExistence type="predicted"/>
<sequence length="542" mass="58451">MNMLVPPPMRTLIPPDAPFTPEQRAWLDGFFGAMLAAEGAVAPAGSVNAPEAVGGAAPPVLADNDDAPWHDPGMPLAERSALAADKPLAPRLMAAMAQQDCGQCGYNCADYANALFLRKEERLTLCAPGGKETARMLRQLAQEIGQEIGQDGGKSEPPAPAAEAVAAPSAGGPGRSRDDPVAARFVSRRRLNGAGSAKTTWHVEFDLGASGLDYVVGDSFGVFPKNPPGLADQIIAMLGARPETPIEGRTFRDRLIEDVSLGSPPDSLFQLLSYLATGDLRRKARALASGEDPDGDAAALDVLSALHKFRGIRPGAEAFVEALEPLQPRLYSISSSHRAAPGRVSLTVDGVRYRVGPRERLGVASIFLGERIEPGEDLKVYVQKAHGFRLPDDPQTPVIMVGPGTGVAPFRAFLQERAAIGARGRNWLFFGHQHRDHDFLYEEEFAAMRRSGHLSRLSLAWSRDAAGKFYVQDRMREVGAELWRWLAEGAHFYVCGDAKRMARDVERALVDIVAQWGARSAEEAAGFVAALKKAGRYQADVY</sequence>
<dbReference type="RefSeq" id="WP_307433905.1">
    <property type="nucleotide sequence ID" value="NZ_JAUSVK010000001.1"/>
</dbReference>
<evidence type="ECO:0000256" key="12">
    <source>
        <dbReference type="SAM" id="MobiDB-lite"/>
    </source>
</evidence>
<dbReference type="Gene3D" id="3.40.50.80">
    <property type="entry name" value="Nucleotide-binding domain of ferredoxin-NADP reductase (FNR) module"/>
    <property type="match status" value="1"/>
</dbReference>
<dbReference type="PANTHER" id="PTHR19384:SF128">
    <property type="entry name" value="NADPH OXIDOREDUCTASE A"/>
    <property type="match status" value="1"/>
</dbReference>
<dbReference type="SUPFAM" id="SSF52343">
    <property type="entry name" value="Ferredoxin reductase-like, C-terminal NADP-linked domain"/>
    <property type="match status" value="1"/>
</dbReference>
<evidence type="ECO:0000256" key="5">
    <source>
        <dbReference type="ARBA" id="ARBA00022643"/>
    </source>
</evidence>
<keyword evidence="10" id="KW-0411">Iron-sulfur</keyword>
<comment type="cofactor">
    <cofactor evidence="2">
        <name>FAD</name>
        <dbReference type="ChEBI" id="CHEBI:57692"/>
    </cofactor>
</comment>
<dbReference type="InterPro" id="IPR039261">
    <property type="entry name" value="FNR_nucleotide-bd"/>
</dbReference>
<keyword evidence="3" id="KW-0004">4Fe-4S</keyword>
<evidence type="ECO:0000256" key="6">
    <source>
        <dbReference type="ARBA" id="ARBA00022723"/>
    </source>
</evidence>
<keyword evidence="4" id="KW-0285">Flavoprotein</keyword>